<dbReference type="InterPro" id="IPR011013">
    <property type="entry name" value="Gal_mutarotase_sf_dom"/>
</dbReference>
<dbReference type="EMBL" id="CM029054">
    <property type="protein sequence ID" value="KAG2538683.1"/>
    <property type="molecule type" value="Genomic_DNA"/>
</dbReference>
<dbReference type="Gene3D" id="2.70.98.10">
    <property type="match status" value="1"/>
</dbReference>
<keyword evidence="2" id="KW-1185">Reference proteome</keyword>
<reference evidence="1" key="1">
    <citation type="submission" date="2020-05" db="EMBL/GenBank/DDBJ databases">
        <title>WGS assembly of Panicum virgatum.</title>
        <authorList>
            <person name="Lovell J.T."/>
            <person name="Jenkins J."/>
            <person name="Shu S."/>
            <person name="Juenger T.E."/>
            <person name="Schmutz J."/>
        </authorList>
    </citation>
    <scope>NUCLEOTIDE SEQUENCE</scope>
    <source>
        <strain evidence="1">AP13</strain>
    </source>
</reference>
<gene>
    <name evidence="1" type="ORF">PVAP13_9NG399642</name>
</gene>
<dbReference type="SUPFAM" id="SSF74650">
    <property type="entry name" value="Galactose mutarotase-like"/>
    <property type="match status" value="1"/>
</dbReference>
<organism evidence="1 2">
    <name type="scientific">Panicum virgatum</name>
    <name type="common">Blackwell switchgrass</name>
    <dbReference type="NCBI Taxonomy" id="38727"/>
    <lineage>
        <taxon>Eukaryota</taxon>
        <taxon>Viridiplantae</taxon>
        <taxon>Streptophyta</taxon>
        <taxon>Embryophyta</taxon>
        <taxon>Tracheophyta</taxon>
        <taxon>Spermatophyta</taxon>
        <taxon>Magnoliopsida</taxon>
        <taxon>Liliopsida</taxon>
        <taxon>Poales</taxon>
        <taxon>Poaceae</taxon>
        <taxon>PACMAD clade</taxon>
        <taxon>Panicoideae</taxon>
        <taxon>Panicodae</taxon>
        <taxon>Paniceae</taxon>
        <taxon>Panicinae</taxon>
        <taxon>Panicum</taxon>
        <taxon>Panicum sect. Hiantes</taxon>
    </lineage>
</organism>
<comment type="caution">
    <text evidence="1">The sequence shown here is derived from an EMBL/GenBank/DDBJ whole genome shotgun (WGS) entry which is preliminary data.</text>
</comment>
<dbReference type="InterPro" id="IPR008183">
    <property type="entry name" value="Aldose_1/G6P_1-epimerase"/>
</dbReference>
<evidence type="ECO:0000313" key="2">
    <source>
        <dbReference type="Proteomes" id="UP000823388"/>
    </source>
</evidence>
<dbReference type="Proteomes" id="UP000823388">
    <property type="component" value="Chromosome 9N"/>
</dbReference>
<dbReference type="Pfam" id="PF01263">
    <property type="entry name" value="Aldose_epim"/>
    <property type="match status" value="1"/>
</dbReference>
<dbReference type="GO" id="GO:0006006">
    <property type="term" value="P:glucose metabolic process"/>
    <property type="evidence" value="ECO:0007669"/>
    <property type="project" value="TreeGrafter"/>
</dbReference>
<dbReference type="GO" id="GO:0004034">
    <property type="term" value="F:aldose 1-epimerase activity"/>
    <property type="evidence" value="ECO:0007669"/>
    <property type="project" value="TreeGrafter"/>
</dbReference>
<evidence type="ECO:0000313" key="1">
    <source>
        <dbReference type="EMBL" id="KAG2538683.1"/>
    </source>
</evidence>
<dbReference type="InterPro" id="IPR014718">
    <property type="entry name" value="GH-type_carb-bd"/>
</dbReference>
<sequence>MAAEPKILELSNGRITARIASWGATITSLLVPDAHGNVADVVLGFDELEPYMKGISPYFGCIVGRVANRIKDGKFALNGAEYSLPINNGPNSLHGGLKGFDKVVWEVVEHKDGECPSITFRYHSKDGEEGYPGDVTVRATYSLPEATTLRLDMEATPHDKATPISLAQHTPEATTLVTS</sequence>
<dbReference type="AlphaFoldDB" id="A0A8T0MQA8"/>
<proteinExistence type="predicted"/>
<protein>
    <recommendedName>
        <fullName evidence="3">Aldose 1-epimerase</fullName>
    </recommendedName>
</protein>
<accession>A0A8T0MQA8</accession>
<dbReference type="GO" id="GO:0030246">
    <property type="term" value="F:carbohydrate binding"/>
    <property type="evidence" value="ECO:0007669"/>
    <property type="project" value="InterPro"/>
</dbReference>
<dbReference type="GO" id="GO:0033499">
    <property type="term" value="P:galactose catabolic process via UDP-galactose, Leloir pathway"/>
    <property type="evidence" value="ECO:0007669"/>
    <property type="project" value="TreeGrafter"/>
</dbReference>
<evidence type="ECO:0008006" key="3">
    <source>
        <dbReference type="Google" id="ProtNLM"/>
    </source>
</evidence>
<dbReference type="PANTHER" id="PTHR10091">
    <property type="entry name" value="ALDOSE-1-EPIMERASE"/>
    <property type="match status" value="1"/>
</dbReference>
<dbReference type="PANTHER" id="PTHR10091:SF49">
    <property type="entry name" value="ALDOSE 1-EPIMERASE"/>
    <property type="match status" value="1"/>
</dbReference>
<name>A0A8T0MQA8_PANVG</name>